<sequence length="340" mass="38343">MENLKYVNVCYDSQLNGKHISLFELNVLASDVVWDYYIAMKNREPTNTSITALLGSINTIVGYVAECGKRNQTNSMKMGLTAMSDISDHEMKKINGYKPLSSLRSISKSTQLSWNDCPQFNIYDSLPEKIDYRKIGVVTPVRNQKRCGSCWAFTITDSVASLMLLKQYSNDTQLDLSVQQLIDHDQHSLGCNGGTSDSFKYVQQYGLTSSKYYPYLGRKSMKNETKSSYPIVAQIKAHCTLSYQWLLPDRLIMQALVHQGPLYIVMHGEGPNLRNYKSGIIDGTNCSKEPNHAVLLVGYDHESWILKNSWGTHWGESGFFRVQRGNNACGINTEVAFPIV</sequence>
<dbReference type="Gene3D" id="3.90.70.10">
    <property type="entry name" value="Cysteine proteinases"/>
    <property type="match status" value="1"/>
</dbReference>
<dbReference type="InterPro" id="IPR000668">
    <property type="entry name" value="Peptidase_C1A_C"/>
</dbReference>
<evidence type="ECO:0000313" key="4">
    <source>
        <dbReference type="Proteomes" id="UP001142055"/>
    </source>
</evidence>
<name>A0A9Q0MCS0_BLOTA</name>
<dbReference type="SUPFAM" id="SSF54001">
    <property type="entry name" value="Cysteine proteinases"/>
    <property type="match status" value="1"/>
</dbReference>
<dbReference type="Pfam" id="PF00112">
    <property type="entry name" value="Peptidase_C1"/>
    <property type="match status" value="1"/>
</dbReference>
<dbReference type="InterPro" id="IPR039417">
    <property type="entry name" value="Peptidase_C1A_papain-like"/>
</dbReference>
<dbReference type="InterPro" id="IPR038765">
    <property type="entry name" value="Papain-like_cys_pep_sf"/>
</dbReference>
<dbReference type="InterPro" id="IPR013128">
    <property type="entry name" value="Peptidase_C1A"/>
</dbReference>
<keyword evidence="4" id="KW-1185">Reference proteome</keyword>
<dbReference type="CDD" id="cd02248">
    <property type="entry name" value="Peptidase_C1A"/>
    <property type="match status" value="1"/>
</dbReference>
<dbReference type="PANTHER" id="PTHR12411">
    <property type="entry name" value="CYSTEINE PROTEASE FAMILY C1-RELATED"/>
    <property type="match status" value="1"/>
</dbReference>
<reference evidence="3" key="1">
    <citation type="submission" date="2022-12" db="EMBL/GenBank/DDBJ databases">
        <title>Genome assemblies of Blomia tropicalis.</title>
        <authorList>
            <person name="Cui Y."/>
        </authorList>
    </citation>
    <scope>NUCLEOTIDE SEQUENCE</scope>
    <source>
        <tissue evidence="3">Adult mites</tissue>
    </source>
</reference>
<accession>A0A9Q0MCS0</accession>
<dbReference type="OMA" id="DHESWIL"/>
<dbReference type="SMART" id="SM00645">
    <property type="entry name" value="Pept_C1"/>
    <property type="match status" value="1"/>
</dbReference>
<comment type="caution">
    <text evidence="3">The sequence shown here is derived from an EMBL/GenBank/DDBJ whole genome shotgun (WGS) entry which is preliminary data.</text>
</comment>
<feature type="domain" description="Peptidase C1A papain C-terminal" evidence="2">
    <location>
        <begin position="126"/>
        <end position="339"/>
    </location>
</feature>
<gene>
    <name evidence="3" type="ORF">RDWZM_001767</name>
</gene>
<dbReference type="GO" id="GO:0006508">
    <property type="term" value="P:proteolysis"/>
    <property type="evidence" value="ECO:0007669"/>
    <property type="project" value="InterPro"/>
</dbReference>
<comment type="similarity">
    <text evidence="1">Belongs to the peptidase C1 family.</text>
</comment>
<evidence type="ECO:0000256" key="1">
    <source>
        <dbReference type="ARBA" id="ARBA00008455"/>
    </source>
</evidence>
<organism evidence="3 4">
    <name type="scientific">Blomia tropicalis</name>
    <name type="common">Mite</name>
    <dbReference type="NCBI Taxonomy" id="40697"/>
    <lineage>
        <taxon>Eukaryota</taxon>
        <taxon>Metazoa</taxon>
        <taxon>Ecdysozoa</taxon>
        <taxon>Arthropoda</taxon>
        <taxon>Chelicerata</taxon>
        <taxon>Arachnida</taxon>
        <taxon>Acari</taxon>
        <taxon>Acariformes</taxon>
        <taxon>Sarcoptiformes</taxon>
        <taxon>Astigmata</taxon>
        <taxon>Glycyphagoidea</taxon>
        <taxon>Echimyopodidae</taxon>
        <taxon>Blomia</taxon>
    </lineage>
</organism>
<dbReference type="Proteomes" id="UP001142055">
    <property type="component" value="Chromosome 1"/>
</dbReference>
<evidence type="ECO:0000259" key="2">
    <source>
        <dbReference type="SMART" id="SM00645"/>
    </source>
</evidence>
<dbReference type="PRINTS" id="PR00705">
    <property type="entry name" value="PAPAIN"/>
</dbReference>
<dbReference type="GO" id="GO:0008234">
    <property type="term" value="F:cysteine-type peptidase activity"/>
    <property type="evidence" value="ECO:0007669"/>
    <property type="project" value="InterPro"/>
</dbReference>
<proteinExistence type="inferred from homology"/>
<protein>
    <recommendedName>
        <fullName evidence="2">Peptidase C1A papain C-terminal domain-containing protein</fullName>
    </recommendedName>
</protein>
<evidence type="ECO:0000313" key="3">
    <source>
        <dbReference type="EMBL" id="KAJ6223222.1"/>
    </source>
</evidence>
<dbReference type="AlphaFoldDB" id="A0A9Q0MCS0"/>
<dbReference type="EMBL" id="JAPWDV010000001">
    <property type="protein sequence ID" value="KAJ6223222.1"/>
    <property type="molecule type" value="Genomic_DNA"/>
</dbReference>